<keyword evidence="10" id="KW-0407">Ion channel</keyword>
<evidence type="ECO:0000256" key="10">
    <source>
        <dbReference type="ARBA" id="ARBA00023303"/>
    </source>
</evidence>
<comment type="caution">
    <text evidence="13">The sequence shown here is derived from an EMBL/GenBank/DDBJ whole genome shotgun (WGS) entry which is preliminary data.</text>
</comment>
<evidence type="ECO:0000259" key="12">
    <source>
        <dbReference type="SMART" id="SM00079"/>
    </source>
</evidence>
<gene>
    <name evidence="13" type="ORF">ILEXP_LOCUS52246</name>
</gene>
<keyword evidence="4 11" id="KW-1133">Transmembrane helix</keyword>
<evidence type="ECO:0000256" key="1">
    <source>
        <dbReference type="ARBA" id="ARBA00004141"/>
    </source>
</evidence>
<dbReference type="Proteomes" id="UP001642360">
    <property type="component" value="Unassembled WGS sequence"/>
</dbReference>
<dbReference type="Gene3D" id="3.40.190.10">
    <property type="entry name" value="Periplasmic binding protein-like II"/>
    <property type="match status" value="2"/>
</dbReference>
<accession>A0ABC8UM28</accession>
<keyword evidence="9" id="KW-1071">Ligand-gated ion channel</keyword>
<name>A0ABC8UM28_9AQUA</name>
<keyword evidence="6 11" id="KW-0472">Membrane</keyword>
<keyword evidence="5" id="KW-0406">Ion transport</keyword>
<evidence type="ECO:0000256" key="6">
    <source>
        <dbReference type="ARBA" id="ARBA00023136"/>
    </source>
</evidence>
<sequence>MLTVQKLQPTITDVKELIQKEDYVGYRRGSLVLKPLMQMGFEESNLKEYDSPEMCDELLSNGLVAAVFDEIPYMKLFVAKYCTKYIMVAPTYKTDGFGFVFPIGSPLVHDVSRAVLNVTDGDKIVAIEERWFSKNPNCSDSSSASDSLGLDSFWGLFLIVGVISLSALLVFMAMFVYENWHLLRSCDPNASLWERIAVMARHFNKKDSRFYTSRSSELQDRIGVHGLDCVGAGEASPNSNCMRSSSSFSLQASPDTVFSEQGTPQNVHVFPNMHLETVREILPAIELTSANQEG</sequence>
<dbReference type="EMBL" id="CAUOFW020008246">
    <property type="protein sequence ID" value="CAK9182111.1"/>
    <property type="molecule type" value="Genomic_DNA"/>
</dbReference>
<protein>
    <recommendedName>
        <fullName evidence="12">Ionotropic glutamate receptor C-terminal domain-containing protein</fullName>
    </recommendedName>
</protein>
<dbReference type="GO" id="GO:0016020">
    <property type="term" value="C:membrane"/>
    <property type="evidence" value="ECO:0007669"/>
    <property type="project" value="UniProtKB-SubCell"/>
</dbReference>
<evidence type="ECO:0000256" key="8">
    <source>
        <dbReference type="ARBA" id="ARBA00023180"/>
    </source>
</evidence>
<keyword evidence="14" id="KW-1185">Reference proteome</keyword>
<organism evidence="13 14">
    <name type="scientific">Ilex paraguariensis</name>
    <name type="common">yerba mate</name>
    <dbReference type="NCBI Taxonomy" id="185542"/>
    <lineage>
        <taxon>Eukaryota</taxon>
        <taxon>Viridiplantae</taxon>
        <taxon>Streptophyta</taxon>
        <taxon>Embryophyta</taxon>
        <taxon>Tracheophyta</taxon>
        <taxon>Spermatophyta</taxon>
        <taxon>Magnoliopsida</taxon>
        <taxon>eudicotyledons</taxon>
        <taxon>Gunneridae</taxon>
        <taxon>Pentapetalae</taxon>
        <taxon>asterids</taxon>
        <taxon>campanulids</taxon>
        <taxon>Aquifoliales</taxon>
        <taxon>Aquifoliaceae</taxon>
        <taxon>Ilex</taxon>
    </lineage>
</organism>
<keyword evidence="8" id="KW-0325">Glycoprotein</keyword>
<evidence type="ECO:0000313" key="14">
    <source>
        <dbReference type="Proteomes" id="UP001642360"/>
    </source>
</evidence>
<reference evidence="13 14" key="1">
    <citation type="submission" date="2024-02" db="EMBL/GenBank/DDBJ databases">
        <authorList>
            <person name="Vignale AGUSTIN F."/>
            <person name="Sosa J E."/>
            <person name="Modenutti C."/>
        </authorList>
    </citation>
    <scope>NUCLEOTIDE SEQUENCE [LARGE SCALE GENOMIC DNA]</scope>
</reference>
<evidence type="ECO:0000313" key="13">
    <source>
        <dbReference type="EMBL" id="CAK9182111.1"/>
    </source>
</evidence>
<proteinExistence type="predicted"/>
<evidence type="ECO:0000256" key="5">
    <source>
        <dbReference type="ARBA" id="ARBA00023065"/>
    </source>
</evidence>
<dbReference type="GO" id="GO:0034220">
    <property type="term" value="P:monoatomic ion transmembrane transport"/>
    <property type="evidence" value="ECO:0007669"/>
    <property type="project" value="UniProtKB-KW"/>
</dbReference>
<dbReference type="SUPFAM" id="SSF53850">
    <property type="entry name" value="Periplasmic binding protein-like II"/>
    <property type="match status" value="1"/>
</dbReference>
<keyword evidence="2" id="KW-0813">Transport</keyword>
<keyword evidence="7" id="KW-0675">Receptor</keyword>
<dbReference type="FunFam" id="3.40.190.10:FF:000195">
    <property type="entry name" value="Glutamate receptor 2.7"/>
    <property type="match status" value="1"/>
</dbReference>
<evidence type="ECO:0000256" key="4">
    <source>
        <dbReference type="ARBA" id="ARBA00022989"/>
    </source>
</evidence>
<keyword evidence="3 11" id="KW-0812">Transmembrane</keyword>
<dbReference type="AlphaFoldDB" id="A0ABC8UM28"/>
<evidence type="ECO:0000256" key="2">
    <source>
        <dbReference type="ARBA" id="ARBA00022448"/>
    </source>
</evidence>
<dbReference type="SMART" id="SM00079">
    <property type="entry name" value="PBPe"/>
    <property type="match status" value="1"/>
</dbReference>
<feature type="domain" description="Ionotropic glutamate receptor C-terminal" evidence="12">
    <location>
        <begin position="1"/>
        <end position="134"/>
    </location>
</feature>
<evidence type="ECO:0000256" key="7">
    <source>
        <dbReference type="ARBA" id="ARBA00023170"/>
    </source>
</evidence>
<comment type="subcellular location">
    <subcellularLocation>
        <location evidence="1">Membrane</location>
        <topology evidence="1">Multi-pass membrane protein</topology>
    </subcellularLocation>
</comment>
<evidence type="ECO:0000256" key="3">
    <source>
        <dbReference type="ARBA" id="ARBA00022692"/>
    </source>
</evidence>
<dbReference type="PANTHER" id="PTHR18966">
    <property type="entry name" value="IONOTROPIC GLUTAMATE RECEPTOR"/>
    <property type="match status" value="1"/>
</dbReference>
<dbReference type="InterPro" id="IPR001320">
    <property type="entry name" value="Iontro_rcpt_C"/>
</dbReference>
<feature type="transmembrane region" description="Helical" evidence="11">
    <location>
        <begin position="153"/>
        <end position="177"/>
    </location>
</feature>
<evidence type="ECO:0000256" key="9">
    <source>
        <dbReference type="ARBA" id="ARBA00023286"/>
    </source>
</evidence>
<dbReference type="InterPro" id="IPR015683">
    <property type="entry name" value="Ionotropic_Glu_rcpt"/>
</dbReference>
<evidence type="ECO:0000256" key="11">
    <source>
        <dbReference type="SAM" id="Phobius"/>
    </source>
</evidence>